<feature type="chain" id="PRO_5010160922" evidence="1">
    <location>
        <begin position="23"/>
        <end position="112"/>
    </location>
</feature>
<dbReference type="KEGG" id="lak:106153291"/>
<accession>A0A1S3HBU1</accession>
<protein>
    <submittedName>
        <fullName evidence="3">Uncharacterized protein LOC106153291</fullName>
    </submittedName>
</protein>
<dbReference type="RefSeq" id="XP_013382619.1">
    <property type="nucleotide sequence ID" value="XM_013527165.1"/>
</dbReference>
<evidence type="ECO:0000313" key="3">
    <source>
        <dbReference type="RefSeq" id="XP_013382619.1"/>
    </source>
</evidence>
<dbReference type="AlphaFoldDB" id="A0A1S3HBU1"/>
<dbReference type="InParanoid" id="A0A1S3HBU1"/>
<keyword evidence="2" id="KW-1185">Reference proteome</keyword>
<organism evidence="2 3">
    <name type="scientific">Lingula anatina</name>
    <name type="common">Brachiopod</name>
    <name type="synonym">Lingula unguis</name>
    <dbReference type="NCBI Taxonomy" id="7574"/>
    <lineage>
        <taxon>Eukaryota</taxon>
        <taxon>Metazoa</taxon>
        <taxon>Spiralia</taxon>
        <taxon>Lophotrochozoa</taxon>
        <taxon>Brachiopoda</taxon>
        <taxon>Linguliformea</taxon>
        <taxon>Lingulata</taxon>
        <taxon>Lingulida</taxon>
        <taxon>Linguloidea</taxon>
        <taxon>Lingulidae</taxon>
        <taxon>Lingula</taxon>
    </lineage>
</organism>
<dbReference type="Proteomes" id="UP000085678">
    <property type="component" value="Unplaced"/>
</dbReference>
<proteinExistence type="predicted"/>
<gene>
    <name evidence="3" type="primary">LOC106153291</name>
</gene>
<name>A0A1S3HBU1_LINAN</name>
<sequence>MGGKYFAYVLVVCVAALGMAVPLPEEKLPVVEEIKKFCAEHEKNTPFMYACNRCWCGAPNEPPACTKKGCVKVDCGSHDPYKTWEADGEECSCQFLANKAGWEVFGPVCKKP</sequence>
<feature type="signal peptide" evidence="1">
    <location>
        <begin position="1"/>
        <end position="22"/>
    </location>
</feature>
<keyword evidence="1" id="KW-0732">Signal</keyword>
<dbReference type="GeneID" id="106153291"/>
<evidence type="ECO:0000256" key="1">
    <source>
        <dbReference type="SAM" id="SignalP"/>
    </source>
</evidence>
<evidence type="ECO:0000313" key="2">
    <source>
        <dbReference type="Proteomes" id="UP000085678"/>
    </source>
</evidence>
<reference evidence="3" key="1">
    <citation type="submission" date="2025-08" db="UniProtKB">
        <authorList>
            <consortium name="RefSeq"/>
        </authorList>
    </citation>
    <scope>IDENTIFICATION</scope>
    <source>
        <tissue evidence="3">Gonads</tissue>
    </source>
</reference>